<evidence type="ECO:0000313" key="3">
    <source>
        <dbReference type="Proteomes" id="UP001412067"/>
    </source>
</evidence>
<proteinExistence type="predicted"/>
<sequence length="205" mass="22153">MKIIRALLLGCGGVGRQLIDHIVACRSLHSKQGLAIRVVGIGDSRSLIVVNDVFNMELQDAFLKEICRIKSSGSSLSSLTDLGQSQIFKNSEAINKIIDSASLLGRSTGLVLVDCSASSETIEDDYDQLLSDFRHIRFESTALEQLSKGAVEALGSMWEKHAGGGRSPKLGAGEARWKRCGGRRTTGDGESMVDRLDIGRCGQMR</sequence>
<dbReference type="SUPFAM" id="SSF51735">
    <property type="entry name" value="NAD(P)-binding Rossmann-fold domains"/>
    <property type="match status" value="1"/>
</dbReference>
<gene>
    <name evidence="2" type="ORF">KSP40_PGU018165</name>
</gene>
<dbReference type="Proteomes" id="UP001412067">
    <property type="component" value="Unassembled WGS sequence"/>
</dbReference>
<evidence type="ECO:0000256" key="1">
    <source>
        <dbReference type="ARBA" id="ARBA00022857"/>
    </source>
</evidence>
<dbReference type="EMBL" id="JBBWWR010000006">
    <property type="protein sequence ID" value="KAK8964647.1"/>
    <property type="molecule type" value="Genomic_DNA"/>
</dbReference>
<evidence type="ECO:0000313" key="2">
    <source>
        <dbReference type="EMBL" id="KAK8964647.1"/>
    </source>
</evidence>
<dbReference type="Gene3D" id="3.40.50.720">
    <property type="entry name" value="NAD(P)-binding Rossmann-like Domain"/>
    <property type="match status" value="1"/>
</dbReference>
<accession>A0ABR2MKK0</accession>
<keyword evidence="3" id="KW-1185">Reference proteome</keyword>
<keyword evidence="1" id="KW-0521">NADP</keyword>
<evidence type="ECO:0008006" key="4">
    <source>
        <dbReference type="Google" id="ProtNLM"/>
    </source>
</evidence>
<name>A0ABR2MKK0_9ASPA</name>
<dbReference type="PANTHER" id="PTHR43070:SF3">
    <property type="entry name" value="HOMOSERINE DEHYDROGENASE"/>
    <property type="match status" value="1"/>
</dbReference>
<dbReference type="PANTHER" id="PTHR43070">
    <property type="match status" value="1"/>
</dbReference>
<comment type="caution">
    <text evidence="2">The sequence shown here is derived from an EMBL/GenBank/DDBJ whole genome shotgun (WGS) entry which is preliminary data.</text>
</comment>
<dbReference type="InterPro" id="IPR011147">
    <property type="entry name" value="Bifunc_Aspkin/hSer_DH"/>
</dbReference>
<protein>
    <recommendedName>
        <fullName evidence="4">Tubulin/FtsZ GTPase domain-containing protein</fullName>
    </recommendedName>
</protein>
<reference evidence="2 3" key="1">
    <citation type="journal article" date="2022" name="Nat. Plants">
        <title>Genomes of leafy and leafless Platanthera orchids illuminate the evolution of mycoheterotrophy.</title>
        <authorList>
            <person name="Li M.H."/>
            <person name="Liu K.W."/>
            <person name="Li Z."/>
            <person name="Lu H.C."/>
            <person name="Ye Q.L."/>
            <person name="Zhang D."/>
            <person name="Wang J.Y."/>
            <person name="Li Y.F."/>
            <person name="Zhong Z.M."/>
            <person name="Liu X."/>
            <person name="Yu X."/>
            <person name="Liu D.K."/>
            <person name="Tu X.D."/>
            <person name="Liu B."/>
            <person name="Hao Y."/>
            <person name="Liao X.Y."/>
            <person name="Jiang Y.T."/>
            <person name="Sun W.H."/>
            <person name="Chen J."/>
            <person name="Chen Y.Q."/>
            <person name="Ai Y."/>
            <person name="Zhai J.W."/>
            <person name="Wu S.S."/>
            <person name="Zhou Z."/>
            <person name="Hsiao Y.Y."/>
            <person name="Wu W.L."/>
            <person name="Chen Y.Y."/>
            <person name="Lin Y.F."/>
            <person name="Hsu J.L."/>
            <person name="Li C.Y."/>
            <person name="Wang Z.W."/>
            <person name="Zhao X."/>
            <person name="Zhong W.Y."/>
            <person name="Ma X.K."/>
            <person name="Ma L."/>
            <person name="Huang J."/>
            <person name="Chen G.Z."/>
            <person name="Huang M.Z."/>
            <person name="Huang L."/>
            <person name="Peng D.H."/>
            <person name="Luo Y.B."/>
            <person name="Zou S.Q."/>
            <person name="Chen S.P."/>
            <person name="Lan S."/>
            <person name="Tsai W.C."/>
            <person name="Van de Peer Y."/>
            <person name="Liu Z.J."/>
        </authorList>
    </citation>
    <scope>NUCLEOTIDE SEQUENCE [LARGE SCALE GENOMIC DNA]</scope>
    <source>
        <strain evidence="2">Lor288</strain>
    </source>
</reference>
<organism evidence="2 3">
    <name type="scientific">Platanthera guangdongensis</name>
    <dbReference type="NCBI Taxonomy" id="2320717"/>
    <lineage>
        <taxon>Eukaryota</taxon>
        <taxon>Viridiplantae</taxon>
        <taxon>Streptophyta</taxon>
        <taxon>Embryophyta</taxon>
        <taxon>Tracheophyta</taxon>
        <taxon>Spermatophyta</taxon>
        <taxon>Magnoliopsida</taxon>
        <taxon>Liliopsida</taxon>
        <taxon>Asparagales</taxon>
        <taxon>Orchidaceae</taxon>
        <taxon>Orchidoideae</taxon>
        <taxon>Orchideae</taxon>
        <taxon>Orchidinae</taxon>
        <taxon>Platanthera</taxon>
    </lineage>
</organism>
<dbReference type="InterPro" id="IPR036291">
    <property type="entry name" value="NAD(P)-bd_dom_sf"/>
</dbReference>